<evidence type="ECO:0000256" key="5">
    <source>
        <dbReference type="ARBA" id="ARBA00023242"/>
    </source>
</evidence>
<dbReference type="InterPro" id="IPR051358">
    <property type="entry name" value="TF_AMS/ICE1/BHLH6-like"/>
</dbReference>
<dbReference type="AlphaFoldDB" id="A0A5B6WBR6"/>
<dbReference type="EMBL" id="SMMG02000003">
    <property type="protein sequence ID" value="KAA3478843.1"/>
    <property type="molecule type" value="Genomic_DNA"/>
</dbReference>
<dbReference type="SMART" id="SM00353">
    <property type="entry name" value="HLH"/>
    <property type="match status" value="1"/>
</dbReference>
<comment type="subcellular location">
    <subcellularLocation>
        <location evidence="1">Nucleus</location>
    </subcellularLocation>
</comment>
<dbReference type="Proteomes" id="UP000325315">
    <property type="component" value="Unassembled WGS sequence"/>
</dbReference>
<comment type="caution">
    <text evidence="7">The sequence shown here is derived from an EMBL/GenBank/DDBJ whole genome shotgun (WGS) entry which is preliminary data.</text>
</comment>
<evidence type="ECO:0000256" key="1">
    <source>
        <dbReference type="ARBA" id="ARBA00004123"/>
    </source>
</evidence>
<dbReference type="InterPro" id="IPR054502">
    <property type="entry name" value="bHLH-TF_ACT-like_plant"/>
</dbReference>
<dbReference type="GO" id="GO:0003700">
    <property type="term" value="F:DNA-binding transcription factor activity"/>
    <property type="evidence" value="ECO:0007669"/>
    <property type="project" value="TreeGrafter"/>
</dbReference>
<evidence type="ECO:0000256" key="3">
    <source>
        <dbReference type="ARBA" id="ARBA00023125"/>
    </source>
</evidence>
<name>A0A5B6WBR6_9ROSI</name>
<feature type="domain" description="BHLH" evidence="6">
    <location>
        <begin position="41"/>
        <end position="109"/>
    </location>
</feature>
<organism evidence="7 8">
    <name type="scientific">Gossypium australe</name>
    <dbReference type="NCBI Taxonomy" id="47621"/>
    <lineage>
        <taxon>Eukaryota</taxon>
        <taxon>Viridiplantae</taxon>
        <taxon>Streptophyta</taxon>
        <taxon>Embryophyta</taxon>
        <taxon>Tracheophyta</taxon>
        <taxon>Spermatophyta</taxon>
        <taxon>Magnoliopsida</taxon>
        <taxon>eudicotyledons</taxon>
        <taxon>Gunneridae</taxon>
        <taxon>Pentapetalae</taxon>
        <taxon>rosids</taxon>
        <taxon>malvids</taxon>
        <taxon>Malvales</taxon>
        <taxon>Malvaceae</taxon>
        <taxon>Malvoideae</taxon>
        <taxon>Gossypium</taxon>
    </lineage>
</organism>
<evidence type="ECO:0000256" key="4">
    <source>
        <dbReference type="ARBA" id="ARBA00023163"/>
    </source>
</evidence>
<evidence type="ECO:0000313" key="8">
    <source>
        <dbReference type="Proteomes" id="UP000325315"/>
    </source>
</evidence>
<dbReference type="OrthoDB" id="690068at2759"/>
<dbReference type="Pfam" id="PF22754">
    <property type="entry name" value="bHLH-TF_ACT-like_plant"/>
    <property type="match status" value="1"/>
</dbReference>
<dbReference type="PANTHER" id="PTHR31945">
    <property type="entry name" value="TRANSCRIPTION FACTOR SCREAM2-RELATED"/>
    <property type="match status" value="1"/>
</dbReference>
<reference evidence="8" key="1">
    <citation type="journal article" date="2019" name="Plant Biotechnol. J.">
        <title>Genome sequencing of the Australian wild diploid species Gossypium australe highlights disease resistance and delayed gland morphogenesis.</title>
        <authorList>
            <person name="Cai Y."/>
            <person name="Cai X."/>
            <person name="Wang Q."/>
            <person name="Wang P."/>
            <person name="Zhang Y."/>
            <person name="Cai C."/>
            <person name="Xu Y."/>
            <person name="Wang K."/>
            <person name="Zhou Z."/>
            <person name="Wang C."/>
            <person name="Geng S."/>
            <person name="Li B."/>
            <person name="Dong Q."/>
            <person name="Hou Y."/>
            <person name="Wang H."/>
            <person name="Ai P."/>
            <person name="Liu Z."/>
            <person name="Yi F."/>
            <person name="Sun M."/>
            <person name="An G."/>
            <person name="Cheng J."/>
            <person name="Zhang Y."/>
            <person name="Shi Q."/>
            <person name="Xie Y."/>
            <person name="Shi X."/>
            <person name="Chang Y."/>
            <person name="Huang F."/>
            <person name="Chen Y."/>
            <person name="Hong S."/>
            <person name="Mi L."/>
            <person name="Sun Q."/>
            <person name="Zhang L."/>
            <person name="Zhou B."/>
            <person name="Peng R."/>
            <person name="Zhang X."/>
            <person name="Liu F."/>
        </authorList>
    </citation>
    <scope>NUCLEOTIDE SEQUENCE [LARGE SCALE GENOMIC DNA]</scope>
    <source>
        <strain evidence="8">cv. PA1801</strain>
    </source>
</reference>
<keyword evidence="8" id="KW-1185">Reference proteome</keyword>
<keyword evidence="3" id="KW-0238">DNA-binding</keyword>
<protein>
    <submittedName>
        <fullName evidence="7">Transcription factor DYT1</fullName>
    </submittedName>
</protein>
<gene>
    <name evidence="7" type="ORF">EPI10_019419</name>
</gene>
<evidence type="ECO:0000259" key="6">
    <source>
        <dbReference type="PROSITE" id="PS50888"/>
    </source>
</evidence>
<keyword evidence="5" id="KW-0539">Nucleus</keyword>
<dbReference type="PANTHER" id="PTHR31945:SF20">
    <property type="entry name" value="TRANSCRIPTION FACTOR DYT1"/>
    <property type="match status" value="1"/>
</dbReference>
<sequence>MDMEFLKSELNELAITDHQRLTGGRMGRRKLEDDDDNNNKEFKSKNLQAERRRRQKLSDRLLTLRSLVPIITNAITQHTFLYIHYYLNINHIMNKATIIDDAITYIQELQKTSQVLSEQLLEMEGSSEESVMPMKLEIDVAQHDMKKCGIKEEVKVSNIDGNKFLIKIIVEKKRGCFTQLIEAMNYLGFELSETNVTTFSGAMLFSSCVHGKYGDTLMVEHIEELLSEMMRSMKKSSQSTIELENTN</sequence>
<dbReference type="Gene3D" id="4.10.280.10">
    <property type="entry name" value="Helix-loop-helix DNA-binding domain"/>
    <property type="match status" value="1"/>
</dbReference>
<dbReference type="SUPFAM" id="SSF47459">
    <property type="entry name" value="HLH, helix-loop-helix DNA-binding domain"/>
    <property type="match status" value="1"/>
</dbReference>
<proteinExistence type="predicted"/>
<dbReference type="GO" id="GO:0005634">
    <property type="term" value="C:nucleus"/>
    <property type="evidence" value="ECO:0007669"/>
    <property type="project" value="UniProtKB-SubCell"/>
</dbReference>
<evidence type="ECO:0000256" key="2">
    <source>
        <dbReference type="ARBA" id="ARBA00023015"/>
    </source>
</evidence>
<dbReference type="InterPro" id="IPR036638">
    <property type="entry name" value="HLH_DNA-bd_sf"/>
</dbReference>
<dbReference type="Pfam" id="PF00010">
    <property type="entry name" value="HLH"/>
    <property type="match status" value="1"/>
</dbReference>
<dbReference type="PROSITE" id="PS50888">
    <property type="entry name" value="BHLH"/>
    <property type="match status" value="1"/>
</dbReference>
<evidence type="ECO:0000313" key="7">
    <source>
        <dbReference type="EMBL" id="KAA3478843.1"/>
    </source>
</evidence>
<dbReference type="GO" id="GO:0046983">
    <property type="term" value="F:protein dimerization activity"/>
    <property type="evidence" value="ECO:0007669"/>
    <property type="project" value="InterPro"/>
</dbReference>
<dbReference type="InterPro" id="IPR011598">
    <property type="entry name" value="bHLH_dom"/>
</dbReference>
<accession>A0A5B6WBR6</accession>
<keyword evidence="2" id="KW-0805">Transcription regulation</keyword>
<keyword evidence="4" id="KW-0804">Transcription</keyword>
<dbReference type="GO" id="GO:0043565">
    <property type="term" value="F:sequence-specific DNA binding"/>
    <property type="evidence" value="ECO:0007669"/>
    <property type="project" value="TreeGrafter"/>
</dbReference>